<comment type="catalytic activity">
    <reaction evidence="5 6">
        <text>dTDP-beta-L-rhamnose + NADP(+) = dTDP-4-dehydro-beta-L-rhamnose + NADPH + H(+)</text>
        <dbReference type="Rhea" id="RHEA:21796"/>
        <dbReference type="ChEBI" id="CHEBI:15378"/>
        <dbReference type="ChEBI" id="CHEBI:57510"/>
        <dbReference type="ChEBI" id="CHEBI:57783"/>
        <dbReference type="ChEBI" id="CHEBI:58349"/>
        <dbReference type="ChEBI" id="CHEBI:62830"/>
        <dbReference type="EC" id="1.1.1.133"/>
    </reaction>
</comment>
<dbReference type="PANTHER" id="PTHR10491:SF4">
    <property type="entry name" value="METHIONINE ADENOSYLTRANSFERASE 2 SUBUNIT BETA"/>
    <property type="match status" value="1"/>
</dbReference>
<evidence type="ECO:0000259" key="7">
    <source>
        <dbReference type="Pfam" id="PF04321"/>
    </source>
</evidence>
<feature type="domain" description="RmlD-like substrate binding" evidence="7">
    <location>
        <begin position="1"/>
        <end position="284"/>
    </location>
</feature>
<dbReference type="Proteomes" id="UP000477911">
    <property type="component" value="Unassembled WGS sequence"/>
</dbReference>
<keyword evidence="6 8" id="KW-0560">Oxidoreductase</keyword>
<dbReference type="UniPathway" id="UPA00124"/>
<dbReference type="SUPFAM" id="SSF51735">
    <property type="entry name" value="NAD(P)-binding Rossmann-fold domains"/>
    <property type="match status" value="1"/>
</dbReference>
<dbReference type="AlphaFoldDB" id="A0A6L7GC09"/>
<evidence type="ECO:0000313" key="8">
    <source>
        <dbReference type="EMBL" id="MXN20790.1"/>
    </source>
</evidence>
<evidence type="ECO:0000256" key="5">
    <source>
        <dbReference type="ARBA" id="ARBA00048200"/>
    </source>
</evidence>
<dbReference type="Gene3D" id="3.90.25.10">
    <property type="entry name" value="UDP-galactose 4-epimerase, domain 1"/>
    <property type="match status" value="1"/>
</dbReference>
<proteinExistence type="inferred from homology"/>
<comment type="pathway">
    <text evidence="1 6">Carbohydrate biosynthesis; dTDP-L-rhamnose biosynthesis.</text>
</comment>
<evidence type="ECO:0000256" key="1">
    <source>
        <dbReference type="ARBA" id="ARBA00004781"/>
    </source>
</evidence>
<evidence type="ECO:0000256" key="2">
    <source>
        <dbReference type="ARBA" id="ARBA00010944"/>
    </source>
</evidence>
<dbReference type="PANTHER" id="PTHR10491">
    <property type="entry name" value="DTDP-4-DEHYDRORHAMNOSE REDUCTASE"/>
    <property type="match status" value="1"/>
</dbReference>
<dbReference type="NCBIfam" id="TIGR01214">
    <property type="entry name" value="rmlD"/>
    <property type="match status" value="1"/>
</dbReference>
<keyword evidence="9" id="KW-1185">Reference proteome</keyword>
<dbReference type="InterPro" id="IPR029903">
    <property type="entry name" value="RmlD-like-bd"/>
</dbReference>
<evidence type="ECO:0000256" key="4">
    <source>
        <dbReference type="ARBA" id="ARBA00017099"/>
    </source>
</evidence>
<comment type="similarity">
    <text evidence="2 6">Belongs to the dTDP-4-dehydrorhamnose reductase family.</text>
</comment>
<dbReference type="InterPro" id="IPR036291">
    <property type="entry name" value="NAD(P)-bd_dom_sf"/>
</dbReference>
<name>A0A6L7GC09_9RHOB</name>
<reference evidence="8 9" key="1">
    <citation type="submission" date="2019-12" db="EMBL/GenBank/DDBJ databases">
        <authorList>
            <person name="Li M."/>
        </authorList>
    </citation>
    <scope>NUCLEOTIDE SEQUENCE [LARGE SCALE GENOMIC DNA]</scope>
    <source>
        <strain evidence="8 9">GBMRC 2024</strain>
    </source>
</reference>
<gene>
    <name evidence="8" type="primary">rfbD</name>
    <name evidence="8" type="ORF">GR170_23425</name>
</gene>
<evidence type="ECO:0000313" key="9">
    <source>
        <dbReference type="Proteomes" id="UP000477911"/>
    </source>
</evidence>
<comment type="function">
    <text evidence="6">Catalyzes the reduction of dTDP-6-deoxy-L-lyxo-4-hexulose to yield dTDP-L-rhamnose.</text>
</comment>
<dbReference type="RefSeq" id="WP_160896911.1">
    <property type="nucleotide sequence ID" value="NZ_WUMU01000035.1"/>
</dbReference>
<organism evidence="8 9">
    <name type="scientific">Pseudooceanicola albus</name>
    <dbReference type="NCBI Taxonomy" id="2692189"/>
    <lineage>
        <taxon>Bacteria</taxon>
        <taxon>Pseudomonadati</taxon>
        <taxon>Pseudomonadota</taxon>
        <taxon>Alphaproteobacteria</taxon>
        <taxon>Rhodobacterales</taxon>
        <taxon>Paracoccaceae</taxon>
        <taxon>Pseudooceanicola</taxon>
    </lineage>
</organism>
<evidence type="ECO:0000256" key="6">
    <source>
        <dbReference type="RuleBase" id="RU364082"/>
    </source>
</evidence>
<comment type="caution">
    <text evidence="8">The sequence shown here is derived from an EMBL/GenBank/DDBJ whole genome shotgun (WGS) entry which is preliminary data.</text>
</comment>
<dbReference type="Pfam" id="PF04321">
    <property type="entry name" value="RmlD_sub_bind"/>
    <property type="match status" value="1"/>
</dbReference>
<dbReference type="EMBL" id="WUMU01000035">
    <property type="protein sequence ID" value="MXN20790.1"/>
    <property type="molecule type" value="Genomic_DNA"/>
</dbReference>
<accession>A0A6L7GC09</accession>
<dbReference type="GO" id="GO:0019305">
    <property type="term" value="P:dTDP-rhamnose biosynthetic process"/>
    <property type="evidence" value="ECO:0007669"/>
    <property type="project" value="UniProtKB-UniPathway"/>
</dbReference>
<dbReference type="InterPro" id="IPR005913">
    <property type="entry name" value="dTDP_dehydrorham_reduct"/>
</dbReference>
<comment type="cofactor">
    <cofactor evidence="6">
        <name>Mg(2+)</name>
        <dbReference type="ChEBI" id="CHEBI:18420"/>
    </cofactor>
    <text evidence="6">Binds 1 Mg(2+) ion per monomer.</text>
</comment>
<dbReference type="CDD" id="cd05254">
    <property type="entry name" value="dTDP_HR_like_SDR_e"/>
    <property type="match status" value="1"/>
</dbReference>
<sequence length="300" mass="31394">MTILVLGAQGQLGHALARIGRHRVLALGRSVADLSDPAGCARLLEDLARSRPLSGVINAAAWTAVDAAEDHEAQAHVVNAEAPGALARVAAARGLPFVQPSTDYVFDGRGSRPFAPGDAPAPLNAYGRSKLAGEAAVRAAGGVHAVLRCSWVISARGRNFVTAMLAAAARAEVRVVADQVGGPTPADDLARACLSVVDQLSDMPEKSGTYHYAGAPDVSWAGLAREVFRQANLSVAVHEIASADWPTPAPRPRNSRLDCLRTEQILGLPRPDWRAGLSSILDQMAPLARPGQARAGKDRA</sequence>
<protein>
    <recommendedName>
        <fullName evidence="4 6">dTDP-4-dehydrorhamnose reductase</fullName>
        <ecNumber evidence="3 6">1.1.1.133</ecNumber>
    </recommendedName>
</protein>
<dbReference type="Gene3D" id="3.40.50.720">
    <property type="entry name" value="NAD(P)-binding Rossmann-like Domain"/>
    <property type="match status" value="1"/>
</dbReference>
<dbReference type="EC" id="1.1.1.133" evidence="3 6"/>
<keyword evidence="6" id="KW-0521">NADP</keyword>
<dbReference type="GO" id="GO:0008831">
    <property type="term" value="F:dTDP-4-dehydrorhamnose reductase activity"/>
    <property type="evidence" value="ECO:0007669"/>
    <property type="project" value="UniProtKB-EC"/>
</dbReference>
<evidence type="ECO:0000256" key="3">
    <source>
        <dbReference type="ARBA" id="ARBA00012929"/>
    </source>
</evidence>